<dbReference type="CDD" id="cd20495">
    <property type="entry name" value="C58_PaToxP-like"/>
    <property type="match status" value="1"/>
</dbReference>
<reference evidence="3" key="1">
    <citation type="submission" date="2019-11" db="EMBL/GenBank/DDBJ databases">
        <title>Epiphytic Pseudomonas syringae from cherry orchards.</title>
        <authorList>
            <person name="Hulin M.T."/>
        </authorList>
    </citation>
    <scope>NUCLEOTIDE SEQUENCE</scope>
    <source>
        <strain evidence="3">PA-6-9A</strain>
    </source>
</reference>
<feature type="region of interest" description="Disordered" evidence="1">
    <location>
        <begin position="963"/>
        <end position="985"/>
    </location>
</feature>
<feature type="region of interest" description="Disordered" evidence="1">
    <location>
        <begin position="1"/>
        <end position="74"/>
    </location>
</feature>
<accession>A0A9Q3WZH5</accession>
<evidence type="ECO:0000313" key="4">
    <source>
        <dbReference type="Proteomes" id="UP000814207"/>
    </source>
</evidence>
<feature type="compositionally biased region" description="Basic and acidic residues" evidence="1">
    <location>
        <begin position="597"/>
        <end position="609"/>
    </location>
</feature>
<proteinExistence type="predicted"/>
<feature type="compositionally biased region" description="Polar residues" evidence="1">
    <location>
        <begin position="1"/>
        <end position="12"/>
    </location>
</feature>
<gene>
    <name evidence="3" type="ORF">GIW73_00595</name>
</gene>
<name>A0A9Q3WZH5_PSESX</name>
<evidence type="ECO:0000256" key="1">
    <source>
        <dbReference type="SAM" id="MobiDB-lite"/>
    </source>
</evidence>
<organism evidence="3 4">
    <name type="scientific">Pseudomonas syringae</name>
    <dbReference type="NCBI Taxonomy" id="317"/>
    <lineage>
        <taxon>Bacteria</taxon>
        <taxon>Pseudomonadati</taxon>
        <taxon>Pseudomonadota</taxon>
        <taxon>Gammaproteobacteria</taxon>
        <taxon>Pseudomonadales</taxon>
        <taxon>Pseudomonadaceae</taxon>
        <taxon>Pseudomonas</taxon>
    </lineage>
</organism>
<feature type="domain" description="Dermonecrotic toxin N-terminal" evidence="2">
    <location>
        <begin position="131"/>
        <end position="418"/>
    </location>
</feature>
<dbReference type="InterPro" id="IPR046673">
    <property type="entry name" value="ToxA_N"/>
</dbReference>
<sequence length="1013" mass="111953">MQISPTLPTRQPESIHDQPDSPSTQAHRKRSIDSTAPIEQQLVVDIKPESPSRNDSYVETVVDPDPGKSVANDQKTSLPVNLGLNINIDPAAKAISTSFKSVEQEASIFLKEKFAQMKARETDPSKKQMWDIDPDNTYLVTYDYNSQGKEPYPAKITERITLTQALIKNAQDTPQGEGYSVSFFTGGPNVKLQDSLDRRSPHFYDLSSRFDPHSKDADITHSYQGIYNEPAGSPTLAYNSSTQSSLSPADFKALIWNAEFQKPYASFLDQFWSSHQEKYAPLAKAAFIKSAMAQHQEGSLSAAGRALVMRAAGMADNQNSWPDIKFEELLKNPPKDPNIEVGLLKIGEFPSTDIIYITDKSAKTDADGNKARPLTLLYIPGNSSPIHSFNSPAEMKAWLAKQMAEPLKQNALASHFKLEDKPNGWARAGIDETLAGLGDWPAYHEPAGFYNDKAFSGKWDPQAFIETEPYNLPFDEVSKRQKARSHADAAVKITTGSDVTKGHIIAGLEKTAKAAMFLTPLALVVPEVAVALDLYYLADGLATAGIGIDDVLHGKEQGTDRIVFGLFNAATVVVPRILTKLKPEVAFSPHQSPRSAPHVEESAPPREEPSPTQTQTQTQTQTPTNSRLSELTDKFRLKNTIKTTFEPYASQYKTTGEFVADEWGVYKIKGEPYIPIAEDGTNGTVLYRVRLNANNNIELIKPGESISANAPQVRELGNGKFRQIIDNHLFAKKIKGTLKKGPFRDAYEKGLTQGDPRKIKDYRADMATDQIKALIMEPQRTAEEIGTLVALLKKREVTFSLERFLVFKADMEAAGGVAVGMPQSFYLHEISALNGGECAALANTMALAILHGKEDVLIENLFKATVTSKEPSILRFRKNMKDLQKVSEYHFHSAQPGKQVPYTYIAAELDKATQTTILRIRDNSHGIIAGTTVKNGIKDFFVYDPNYGMAKFSTKESMEKSLESLLNSGGTASSRQPFGTDPTVPEYEVSEFSEQDFLRSAQGVDPSEFFEKL</sequence>
<dbReference type="Proteomes" id="UP000814207">
    <property type="component" value="Unassembled WGS sequence"/>
</dbReference>
<dbReference type="EMBL" id="WKEU01000001">
    <property type="protein sequence ID" value="MCF5061459.1"/>
    <property type="molecule type" value="Genomic_DNA"/>
</dbReference>
<comment type="caution">
    <text evidence="3">The sequence shown here is derived from an EMBL/GenBank/DDBJ whole genome shotgun (WGS) entry which is preliminary data.</text>
</comment>
<evidence type="ECO:0000313" key="3">
    <source>
        <dbReference type="EMBL" id="MCF5061459.1"/>
    </source>
</evidence>
<protein>
    <recommendedName>
        <fullName evidence="2">Dermonecrotic toxin N-terminal domain-containing protein</fullName>
    </recommendedName>
</protein>
<feature type="compositionally biased region" description="Low complexity" evidence="1">
    <location>
        <begin position="610"/>
        <end position="624"/>
    </location>
</feature>
<feature type="region of interest" description="Disordered" evidence="1">
    <location>
        <begin position="587"/>
        <end position="629"/>
    </location>
</feature>
<dbReference type="Pfam" id="PF20178">
    <property type="entry name" value="ToxA_N"/>
    <property type="match status" value="1"/>
</dbReference>
<dbReference type="AlphaFoldDB" id="A0A9Q3WZH5"/>
<feature type="compositionally biased region" description="Polar residues" evidence="1">
    <location>
        <begin position="964"/>
        <end position="977"/>
    </location>
</feature>
<evidence type="ECO:0000259" key="2">
    <source>
        <dbReference type="Pfam" id="PF20178"/>
    </source>
</evidence>